<evidence type="ECO:0000256" key="10">
    <source>
        <dbReference type="SAM" id="Phobius"/>
    </source>
</evidence>
<keyword evidence="3" id="KW-0633">Potassium transport</keyword>
<evidence type="ECO:0000256" key="3">
    <source>
        <dbReference type="ARBA" id="ARBA00022538"/>
    </source>
</evidence>
<comment type="similarity">
    <text evidence="9">Belongs to the monovalent cation:proton antiporter 2 (CPA2) transporter (TC 2.A.37) family. CHX (TC 2.A.37.4) subfamily.</text>
</comment>
<evidence type="ECO:0000259" key="12">
    <source>
        <dbReference type="Pfam" id="PF23256"/>
    </source>
</evidence>
<proteinExistence type="inferred from homology"/>
<dbReference type="GO" id="GO:0006813">
    <property type="term" value="P:potassium ion transport"/>
    <property type="evidence" value="ECO:0007669"/>
    <property type="project" value="UniProtKB-KW"/>
</dbReference>
<comment type="subcellular location">
    <subcellularLocation>
        <location evidence="1">Membrane</location>
        <topology evidence="1">Multi-pass membrane protein</topology>
    </subcellularLocation>
</comment>
<feature type="domain" description="Cation/H(+) antiporter central" evidence="12">
    <location>
        <begin position="468"/>
        <end position="601"/>
    </location>
</feature>
<keyword evidence="6 10" id="KW-1133">Transmembrane helix</keyword>
<evidence type="ECO:0000256" key="6">
    <source>
        <dbReference type="ARBA" id="ARBA00022989"/>
    </source>
</evidence>
<comment type="caution">
    <text evidence="14">The sequence shown here is derived from an EMBL/GenBank/DDBJ whole genome shotgun (WGS) entry which is preliminary data.</text>
</comment>
<evidence type="ECO:0000256" key="7">
    <source>
        <dbReference type="ARBA" id="ARBA00023065"/>
    </source>
</evidence>
<feature type="transmembrane region" description="Helical" evidence="10">
    <location>
        <begin position="292"/>
        <end position="310"/>
    </location>
</feature>
<sequence length="780" mass="87456">MDAAKRAMCLDDPINPLITTTLQASSILVLSHFFHLLLKPIGQPGPIAQIMAGVVLSPTLLSRIHKVKEFFIQSSSAEYYEVFSSVSAILFIFLIGLETDIPYIKRNLHRSSIVAFGGVTVCGIFGLAISSFIIQLLKVQHDKLTLVYVIMITLANTASPVVIRLAVELKFATSDVGRLGVSASLISEMSCVLWFSLYFAFKSWKMFGKGILFLLMTVALIVLNKYLNSWCNQRNQTQKYVTNAEVLVILFLLIALAFFIEKYEYNSMISCFFVGLMFPREGKTTRTLLRKLNYAVHNFILPIYFGYVGFQLNLNYLNSYRNIIVAGLLIFLSFGGKIIGVVAACHHLKIPKVEAVFLGLLLCVKGHAELLLIQTIPISILKNIWSQNARNLVVIVVVLDTIIAGPAVAVILRKKEKFFSHKTIPLELHDPESELRLMSCVYGSRHISSKIGLTMALSGFLKAPSTAFLMHLVELPKKRHKKNLMYHQLKDGDQYSDEEDYGGNDVLEINDAVDANNMDKELFVHQLKVVSSSAKMYEDVCEFVEDLRLSIVIITFHKHQRLDKKMESGKEDMRTTNQKVLFHARCSVGIFVDRGQTGFQQPRPEVVQHVAALFFGGPDDREALACSRRIAFHPYIKLTVIRFLTSSSAENNVQKDCIDDTTRNNDEVVMAISSQQMETEIDNAFLGDFQSRYVTQGSVGYIEKFTNNGNQTAEILREVAETYSLLIVGKGGRGQCPITTDLSDWEECPELGTVGDLLASSEFNINGSVLVIQQYRHSDE</sequence>
<dbReference type="GO" id="GO:0012505">
    <property type="term" value="C:endomembrane system"/>
    <property type="evidence" value="ECO:0007669"/>
    <property type="project" value="TreeGrafter"/>
</dbReference>
<evidence type="ECO:0000256" key="2">
    <source>
        <dbReference type="ARBA" id="ARBA00022448"/>
    </source>
</evidence>
<keyword evidence="7" id="KW-0406">Ion transport</keyword>
<feature type="transmembrane region" description="Helical" evidence="10">
    <location>
        <begin position="392"/>
        <end position="412"/>
    </location>
</feature>
<dbReference type="InterPro" id="IPR006153">
    <property type="entry name" value="Cation/H_exchanger_TM"/>
</dbReference>
<gene>
    <name evidence="14" type="ORF">K2173_009438</name>
</gene>
<evidence type="ECO:0000256" key="4">
    <source>
        <dbReference type="ARBA" id="ARBA00022692"/>
    </source>
</evidence>
<evidence type="ECO:0008006" key="16">
    <source>
        <dbReference type="Google" id="ProtNLM"/>
    </source>
</evidence>
<evidence type="ECO:0000256" key="5">
    <source>
        <dbReference type="ARBA" id="ARBA00022958"/>
    </source>
</evidence>
<feature type="transmembrane region" description="Helical" evidence="10">
    <location>
        <begin position="240"/>
        <end position="259"/>
    </location>
</feature>
<reference evidence="14 15" key="1">
    <citation type="submission" date="2021-09" db="EMBL/GenBank/DDBJ databases">
        <title>Genomic insights and catalytic innovation underlie evolution of tropane alkaloids biosynthesis.</title>
        <authorList>
            <person name="Wang Y.-J."/>
            <person name="Tian T."/>
            <person name="Huang J.-P."/>
            <person name="Huang S.-X."/>
        </authorList>
    </citation>
    <scope>NUCLEOTIDE SEQUENCE [LARGE SCALE GENOMIC DNA]</scope>
    <source>
        <strain evidence="14">KIB-2018</strain>
        <tissue evidence="14">Leaf</tissue>
    </source>
</reference>
<feature type="domain" description="Cation/H+ exchanger transmembrane" evidence="11">
    <location>
        <begin position="31"/>
        <end position="414"/>
    </location>
</feature>
<protein>
    <recommendedName>
        <fullName evidence="16">Cation/H+ exchanger domain-containing protein</fullName>
    </recommendedName>
</protein>
<dbReference type="Gene3D" id="1.20.1530.20">
    <property type="match status" value="1"/>
</dbReference>
<dbReference type="InterPro" id="IPR050794">
    <property type="entry name" value="CPA2_transporter"/>
</dbReference>
<keyword evidence="15" id="KW-1185">Reference proteome</keyword>
<dbReference type="InterPro" id="IPR057291">
    <property type="entry name" value="CHX17_2nd"/>
</dbReference>
<accession>A0AAV8U3X0</accession>
<dbReference type="Pfam" id="PF23259">
    <property type="entry name" value="CHX17_C"/>
    <property type="match status" value="1"/>
</dbReference>
<keyword evidence="2" id="KW-0813">Transport</keyword>
<feature type="transmembrane region" description="Helical" evidence="10">
    <location>
        <begin position="179"/>
        <end position="201"/>
    </location>
</feature>
<dbReference type="GO" id="GO:0006885">
    <property type="term" value="P:regulation of pH"/>
    <property type="evidence" value="ECO:0007669"/>
    <property type="project" value="TreeGrafter"/>
</dbReference>
<dbReference type="InterPro" id="IPR057290">
    <property type="entry name" value="CHX17_C"/>
</dbReference>
<evidence type="ECO:0000256" key="8">
    <source>
        <dbReference type="ARBA" id="ARBA00023136"/>
    </source>
</evidence>
<dbReference type="EMBL" id="JAIWQS010000001">
    <property type="protein sequence ID" value="KAJ8774007.1"/>
    <property type="molecule type" value="Genomic_DNA"/>
</dbReference>
<evidence type="ECO:0000259" key="13">
    <source>
        <dbReference type="Pfam" id="PF23259"/>
    </source>
</evidence>
<feature type="transmembrane region" description="Helical" evidence="10">
    <location>
        <begin position="322"/>
        <end position="344"/>
    </location>
</feature>
<feature type="domain" description="Cation/H(+) antiporter C-terminal" evidence="13">
    <location>
        <begin position="610"/>
        <end position="776"/>
    </location>
</feature>
<evidence type="ECO:0000313" key="15">
    <source>
        <dbReference type="Proteomes" id="UP001159364"/>
    </source>
</evidence>
<dbReference type="Proteomes" id="UP001159364">
    <property type="component" value="Linkage Group LG01"/>
</dbReference>
<name>A0AAV8U3X0_9ROSI</name>
<evidence type="ECO:0000259" key="11">
    <source>
        <dbReference type="Pfam" id="PF00999"/>
    </source>
</evidence>
<dbReference type="InterPro" id="IPR038770">
    <property type="entry name" value="Na+/solute_symporter_sf"/>
</dbReference>
<feature type="transmembrane region" description="Helical" evidence="10">
    <location>
        <begin position="207"/>
        <end position="228"/>
    </location>
</feature>
<feature type="transmembrane region" description="Helical" evidence="10">
    <location>
        <begin position="356"/>
        <end position="380"/>
    </location>
</feature>
<dbReference type="PANTHER" id="PTHR32468">
    <property type="entry name" value="CATION/H + ANTIPORTER"/>
    <property type="match status" value="1"/>
</dbReference>
<dbReference type="GO" id="GO:0015297">
    <property type="term" value="F:antiporter activity"/>
    <property type="evidence" value="ECO:0007669"/>
    <property type="project" value="InterPro"/>
</dbReference>
<keyword evidence="8 10" id="KW-0472">Membrane</keyword>
<keyword evidence="5" id="KW-0630">Potassium</keyword>
<feature type="transmembrane region" description="Helical" evidence="10">
    <location>
        <begin position="146"/>
        <end position="167"/>
    </location>
</feature>
<feature type="transmembrane region" description="Helical" evidence="10">
    <location>
        <begin position="113"/>
        <end position="134"/>
    </location>
</feature>
<organism evidence="14 15">
    <name type="scientific">Erythroxylum novogranatense</name>
    <dbReference type="NCBI Taxonomy" id="1862640"/>
    <lineage>
        <taxon>Eukaryota</taxon>
        <taxon>Viridiplantae</taxon>
        <taxon>Streptophyta</taxon>
        <taxon>Embryophyta</taxon>
        <taxon>Tracheophyta</taxon>
        <taxon>Spermatophyta</taxon>
        <taxon>Magnoliopsida</taxon>
        <taxon>eudicotyledons</taxon>
        <taxon>Gunneridae</taxon>
        <taxon>Pentapetalae</taxon>
        <taxon>rosids</taxon>
        <taxon>fabids</taxon>
        <taxon>Malpighiales</taxon>
        <taxon>Erythroxylaceae</taxon>
        <taxon>Erythroxylum</taxon>
    </lineage>
</organism>
<evidence type="ECO:0000313" key="14">
    <source>
        <dbReference type="EMBL" id="KAJ8774007.1"/>
    </source>
</evidence>
<dbReference type="GO" id="GO:1902600">
    <property type="term" value="P:proton transmembrane transport"/>
    <property type="evidence" value="ECO:0007669"/>
    <property type="project" value="InterPro"/>
</dbReference>
<dbReference type="PANTHER" id="PTHR32468:SF18">
    <property type="entry name" value="CATION_H(+) ANTIPORTER 1"/>
    <property type="match status" value="1"/>
</dbReference>
<dbReference type="GO" id="GO:0016020">
    <property type="term" value="C:membrane"/>
    <property type="evidence" value="ECO:0007669"/>
    <property type="project" value="UniProtKB-SubCell"/>
</dbReference>
<dbReference type="Pfam" id="PF00999">
    <property type="entry name" value="Na_H_Exchanger"/>
    <property type="match status" value="1"/>
</dbReference>
<keyword evidence="4 10" id="KW-0812">Transmembrane</keyword>
<evidence type="ECO:0000256" key="9">
    <source>
        <dbReference type="ARBA" id="ARBA00038341"/>
    </source>
</evidence>
<dbReference type="AlphaFoldDB" id="A0AAV8U3X0"/>
<evidence type="ECO:0000256" key="1">
    <source>
        <dbReference type="ARBA" id="ARBA00004141"/>
    </source>
</evidence>
<dbReference type="Pfam" id="PF23256">
    <property type="entry name" value="CHX17_2nd"/>
    <property type="match status" value="1"/>
</dbReference>